<reference evidence="1" key="1">
    <citation type="journal article" date="2020" name="Nature">
        <title>Giant virus diversity and host interactions through global metagenomics.</title>
        <authorList>
            <person name="Schulz F."/>
            <person name="Roux S."/>
            <person name="Paez-Espino D."/>
            <person name="Jungbluth S."/>
            <person name="Walsh D.A."/>
            <person name="Denef V.J."/>
            <person name="McMahon K.D."/>
            <person name="Konstantinidis K.T."/>
            <person name="Eloe-Fadrosh E.A."/>
            <person name="Kyrpides N.C."/>
            <person name="Woyke T."/>
        </authorList>
    </citation>
    <scope>NUCLEOTIDE SEQUENCE</scope>
    <source>
        <strain evidence="1">GVMAG-S-3300012000-53</strain>
    </source>
</reference>
<accession>A0A6C0KKG0</accession>
<evidence type="ECO:0000313" key="1">
    <source>
        <dbReference type="EMBL" id="QHU16808.1"/>
    </source>
</evidence>
<proteinExistence type="predicted"/>
<sequence>MEHIQRLRLLFKDLLAMPYYKNCAAASGAVHNIASHEQAVEILLQQHSFTKWAPGTAKPNSETIWKWLNITYENMGKEAPVLNNNTMPDYSYLAQPCGTHDSPDFIIKTTGNIIIGIECKSADGYSPMYNSGGIKQNLIYLFCSNKSNATTMFCGKDVCSVDQQQLINELIEKQRILEGEYNGKLKQIDIHQRGISYYTRPMIQQSGGNKYTNYFTHPERGQCEENVYTYLETIVEKNI</sequence>
<organism evidence="1">
    <name type="scientific">viral metagenome</name>
    <dbReference type="NCBI Taxonomy" id="1070528"/>
    <lineage>
        <taxon>unclassified sequences</taxon>
        <taxon>metagenomes</taxon>
        <taxon>organismal metagenomes</taxon>
    </lineage>
</organism>
<dbReference type="AlphaFoldDB" id="A0A6C0KKG0"/>
<dbReference type="EMBL" id="MN740890">
    <property type="protein sequence ID" value="QHU16808.1"/>
    <property type="molecule type" value="Genomic_DNA"/>
</dbReference>
<name>A0A6C0KKG0_9ZZZZ</name>
<protein>
    <submittedName>
        <fullName evidence="1">Uncharacterized protein</fullName>
    </submittedName>
</protein>